<organism evidence="11 12">
    <name type="scientific">Blumeria graminis f. sp. triticale</name>
    <dbReference type="NCBI Taxonomy" id="1689686"/>
    <lineage>
        <taxon>Eukaryota</taxon>
        <taxon>Fungi</taxon>
        <taxon>Dikarya</taxon>
        <taxon>Ascomycota</taxon>
        <taxon>Pezizomycotina</taxon>
        <taxon>Leotiomycetes</taxon>
        <taxon>Erysiphales</taxon>
        <taxon>Erysiphaceae</taxon>
        <taxon>Blumeria</taxon>
    </lineage>
</organism>
<evidence type="ECO:0000313" key="11">
    <source>
        <dbReference type="EMBL" id="CAD6504220.1"/>
    </source>
</evidence>
<keyword evidence="7 10" id="KW-0256">Endoplasmic reticulum</keyword>
<comment type="similarity">
    <text evidence="4 10">Belongs to the OST1 family.</text>
</comment>
<comment type="caution">
    <text evidence="11">The sequence shown here is derived from an EMBL/GenBank/DDBJ whole genome shotgun (WGS) entry which is preliminary data.</text>
</comment>
<dbReference type="EMBL" id="CAJHIT010000008">
    <property type="protein sequence ID" value="CAD6504220.1"/>
    <property type="molecule type" value="Genomic_DNA"/>
</dbReference>
<feature type="transmembrane region" description="Helical" evidence="10">
    <location>
        <begin position="520"/>
        <end position="539"/>
    </location>
</feature>
<comment type="function">
    <text evidence="1 10">Subunit of the oligosaccharyl transferase (OST) complex that catalyzes the initial transfer of a defined glycan (Glc(3)Man(9)GlcNAc(2) in eukaryotes) from the lipid carrier dolichol-pyrophosphate to an asparagine residue within an Asn-X-Ser/Thr consensus motif in nascent polypeptide chains, the first step in protein N-glycosylation. N-glycosylation occurs cotranslationally and the complex associates with the Sec61 complex at the channel-forming translocon complex that mediates protein translocation across the endoplasmic reticulum (ER). All subunits are required for a maximal enzyme activity.</text>
</comment>
<sequence>MERPHSLAASSCMREVGTASFLRLGSILDKSRCQAVILPALSVAPIGTCTTLSKMEIIQKALFLLPFFSVSLHAETDITEGLIVSQLNFPPMFKPPQTFQNINLMRLINLEKAYPQESINVVIKNVAQTAQDEYFIPLTARQKETIGTIEVKDKNNPDQHSFKVQFVKVESNSDTWYYRVRLPKPLTPESQLTIGITFSYLSALNPKPATIPQGGSQFLIYNFCAHALTAYPTLTQQTDIKFPNSNVAEYTTILNEKGESQFPVIAGSRYTYGPFTKVPPGVFEPITVRYQSIKPLIHVLKLERDVEISHWGGNAAFEERYTLTNRAANLSKPFSRVEWASSNYYNPPTTAIKELTFPLKVGSLTPYYIDVIGNVSTSRFRTSSHEASLEVKPRYPIFGGWNYPFRIGWDANVKKFLRKLPGNAQYILNVPFLEGPTQAEGVEYKLVELRIILPEGAKNLRFSTSVPLISAEISTHKTYMDTIGRTTLTLNAINLFDSLRDRELVVTYEYLSSAMLRKPLVIFSAFLGLFTTTWVVGSFDMSIQAKSL</sequence>
<evidence type="ECO:0000256" key="5">
    <source>
        <dbReference type="ARBA" id="ARBA00022692"/>
    </source>
</evidence>
<keyword evidence="9 10" id="KW-0472">Membrane</keyword>
<dbReference type="InterPro" id="IPR007676">
    <property type="entry name" value="Ribophorin_I"/>
</dbReference>
<evidence type="ECO:0000256" key="3">
    <source>
        <dbReference type="ARBA" id="ARBA00004922"/>
    </source>
</evidence>
<dbReference type="PANTHER" id="PTHR21049">
    <property type="entry name" value="RIBOPHORIN I"/>
    <property type="match status" value="1"/>
</dbReference>
<dbReference type="GO" id="GO:0008250">
    <property type="term" value="C:oligosaccharyltransferase complex"/>
    <property type="evidence" value="ECO:0007669"/>
    <property type="project" value="UniProtKB-UniRule"/>
</dbReference>
<keyword evidence="6" id="KW-0732">Signal</keyword>
<evidence type="ECO:0000256" key="2">
    <source>
        <dbReference type="ARBA" id="ARBA00004115"/>
    </source>
</evidence>
<evidence type="ECO:0000256" key="1">
    <source>
        <dbReference type="ARBA" id="ARBA00002791"/>
    </source>
</evidence>
<keyword evidence="8 10" id="KW-1133">Transmembrane helix</keyword>
<evidence type="ECO:0000256" key="8">
    <source>
        <dbReference type="ARBA" id="ARBA00022989"/>
    </source>
</evidence>
<evidence type="ECO:0000256" key="9">
    <source>
        <dbReference type="ARBA" id="ARBA00023136"/>
    </source>
</evidence>
<evidence type="ECO:0000313" key="12">
    <source>
        <dbReference type="Proteomes" id="UP000683417"/>
    </source>
</evidence>
<comment type="subunit">
    <text evidence="10">Component of the oligosaccharyltransferase (OST) complex.</text>
</comment>
<proteinExistence type="inferred from homology"/>
<dbReference type="GO" id="GO:0018279">
    <property type="term" value="P:protein N-linked glycosylation via asparagine"/>
    <property type="evidence" value="ECO:0007669"/>
    <property type="project" value="TreeGrafter"/>
</dbReference>
<protein>
    <recommendedName>
        <fullName evidence="10">Dolichyl-diphosphooligosaccharide--protein glycosyltransferase subunit 1</fullName>
    </recommendedName>
</protein>
<name>A0A9W4D3T8_BLUGR</name>
<evidence type="ECO:0000256" key="10">
    <source>
        <dbReference type="RuleBase" id="RU361143"/>
    </source>
</evidence>
<evidence type="ECO:0000256" key="7">
    <source>
        <dbReference type="ARBA" id="ARBA00022824"/>
    </source>
</evidence>
<reference evidence="11" key="1">
    <citation type="submission" date="2020-10" db="EMBL/GenBank/DDBJ databases">
        <authorList>
            <person name="Muller C M."/>
        </authorList>
    </citation>
    <scope>NUCLEOTIDE SEQUENCE</scope>
    <source>
        <strain evidence="11">THUN-12</strain>
    </source>
</reference>
<dbReference type="Pfam" id="PF04597">
    <property type="entry name" value="Ribophorin_I"/>
    <property type="match status" value="1"/>
</dbReference>
<comment type="pathway">
    <text evidence="3 10">Protein modification; protein glycosylation.</text>
</comment>
<dbReference type="PANTHER" id="PTHR21049:SF0">
    <property type="entry name" value="DOLICHYL-DIPHOSPHOOLIGOSACCHARIDE--PROTEIN GLYCOSYLTRANSFERASE SUBUNIT 1"/>
    <property type="match status" value="1"/>
</dbReference>
<comment type="subcellular location">
    <subcellularLocation>
        <location evidence="2 10">Endoplasmic reticulum membrane</location>
        <topology evidence="2 10">Single-pass type I membrane protein</topology>
    </subcellularLocation>
</comment>
<dbReference type="Proteomes" id="UP000683417">
    <property type="component" value="Unassembled WGS sequence"/>
</dbReference>
<evidence type="ECO:0000256" key="4">
    <source>
        <dbReference type="ARBA" id="ARBA00008905"/>
    </source>
</evidence>
<keyword evidence="5 10" id="KW-0812">Transmembrane</keyword>
<accession>A0A9W4D3T8</accession>
<evidence type="ECO:0000256" key="6">
    <source>
        <dbReference type="ARBA" id="ARBA00022729"/>
    </source>
</evidence>
<gene>
    <name evidence="11" type="ORF">BGTH12_LOCUS5578</name>
</gene>
<dbReference type="AlphaFoldDB" id="A0A9W4D3T8"/>